<keyword evidence="1" id="KW-1133">Transmembrane helix</keyword>
<feature type="transmembrane region" description="Helical" evidence="1">
    <location>
        <begin position="15"/>
        <end position="35"/>
    </location>
</feature>
<feature type="transmembrane region" description="Helical" evidence="1">
    <location>
        <begin position="199"/>
        <end position="217"/>
    </location>
</feature>
<feature type="domain" description="DUF6533" evidence="2">
    <location>
        <begin position="24"/>
        <end position="68"/>
    </location>
</feature>
<organism evidence="3 4">
    <name type="scientific">Obba rivulosa</name>
    <dbReference type="NCBI Taxonomy" id="1052685"/>
    <lineage>
        <taxon>Eukaryota</taxon>
        <taxon>Fungi</taxon>
        <taxon>Dikarya</taxon>
        <taxon>Basidiomycota</taxon>
        <taxon>Agaricomycotina</taxon>
        <taxon>Agaricomycetes</taxon>
        <taxon>Polyporales</taxon>
        <taxon>Gelatoporiaceae</taxon>
        <taxon>Obba</taxon>
    </lineage>
</organism>
<proteinExistence type="predicted"/>
<evidence type="ECO:0000313" key="4">
    <source>
        <dbReference type="Proteomes" id="UP000250043"/>
    </source>
</evidence>
<accession>A0A8E2AWY8</accession>
<gene>
    <name evidence="3" type="ORF">OBBRIDRAFT_421936</name>
</gene>
<reference evidence="3 4" key="1">
    <citation type="submission" date="2016-07" db="EMBL/GenBank/DDBJ databases">
        <title>Draft genome of the white-rot fungus Obba rivulosa 3A-2.</title>
        <authorList>
            <consortium name="DOE Joint Genome Institute"/>
            <person name="Miettinen O."/>
            <person name="Riley R."/>
            <person name="Acob R."/>
            <person name="Barry K."/>
            <person name="Cullen D."/>
            <person name="De Vries R."/>
            <person name="Hainaut M."/>
            <person name="Hatakka A."/>
            <person name="Henrissat B."/>
            <person name="Hilden K."/>
            <person name="Kuo R."/>
            <person name="Labutti K."/>
            <person name="Lipzen A."/>
            <person name="Makela M.R."/>
            <person name="Sandor L."/>
            <person name="Spatafora J.W."/>
            <person name="Grigoriev I.V."/>
            <person name="Hibbett D.S."/>
        </authorList>
    </citation>
    <scope>NUCLEOTIDE SEQUENCE [LARGE SCALE GENOMIC DNA]</scope>
    <source>
        <strain evidence="3 4">3A-2</strain>
    </source>
</reference>
<dbReference type="OrthoDB" id="2804045at2759"/>
<name>A0A8E2AWY8_9APHY</name>
<feature type="transmembrane region" description="Helical" evidence="1">
    <location>
        <begin position="153"/>
        <end position="178"/>
    </location>
</feature>
<keyword evidence="1" id="KW-0812">Transmembrane</keyword>
<dbReference type="Proteomes" id="UP000250043">
    <property type="component" value="Unassembled WGS sequence"/>
</dbReference>
<evidence type="ECO:0000313" key="3">
    <source>
        <dbReference type="EMBL" id="OCH92598.1"/>
    </source>
</evidence>
<evidence type="ECO:0000259" key="2">
    <source>
        <dbReference type="Pfam" id="PF20151"/>
    </source>
</evidence>
<dbReference type="InterPro" id="IPR045340">
    <property type="entry name" value="DUF6533"/>
</dbReference>
<protein>
    <recommendedName>
        <fullName evidence="2">DUF6533 domain-containing protein</fullName>
    </recommendedName>
</protein>
<keyword evidence="4" id="KW-1185">Reference proteome</keyword>
<dbReference type="AlphaFoldDB" id="A0A8E2AWY8"/>
<keyword evidence="1" id="KW-0472">Membrane</keyword>
<dbReference type="EMBL" id="KV722366">
    <property type="protein sequence ID" value="OCH92598.1"/>
    <property type="molecule type" value="Genomic_DNA"/>
</dbReference>
<evidence type="ECO:0000256" key="1">
    <source>
        <dbReference type="SAM" id="Phobius"/>
    </source>
</evidence>
<sequence>MSSFSPELTSEVTSIARSLGISYCCITAGSTLVFWDHLSSFSKEAESIWGRRLNSVTLLFYLNRWATFAWALVNLTNLLPLSNIPVIARPTITLVKRSSSCLPSIGQRFLEFGSMQLVVGTHGLRSFFVFPDRDHSGHRCAVHQRKDAFGSHIYHVLAIVSRVSTIVSDLLVLWATWYKTFMTRKLFPDPLLKMLLRDGTVYFLALLALNVLNIVGWSTNVFIFSVEDFTTPLSSVIMSHFLMNLRQLAHGDGEVTADIVSSIRNDSSHTSNLRFSSFIDNMGELLDHGFGDNDAYETSTGPQNDHHIDDNIVIIDHPSECE</sequence>
<dbReference type="Pfam" id="PF20151">
    <property type="entry name" value="DUF6533"/>
    <property type="match status" value="1"/>
</dbReference>